<dbReference type="STRING" id="768671.ThimaDRAFT_3204"/>
<keyword evidence="1" id="KW-0067">ATP-binding</keyword>
<dbReference type="InterPro" id="IPR013815">
    <property type="entry name" value="ATP_grasp_subdomain_1"/>
</dbReference>
<dbReference type="GO" id="GO:0005524">
    <property type="term" value="F:ATP binding"/>
    <property type="evidence" value="ECO:0007669"/>
    <property type="project" value="UniProtKB-UniRule"/>
</dbReference>
<dbReference type="GO" id="GO:0046872">
    <property type="term" value="F:metal ion binding"/>
    <property type="evidence" value="ECO:0007669"/>
    <property type="project" value="InterPro"/>
</dbReference>
<gene>
    <name evidence="3" type="ORF">ThimaDRAFT_3204</name>
</gene>
<feature type="domain" description="ATP-grasp" evidence="2">
    <location>
        <begin position="139"/>
        <end position="331"/>
    </location>
</feature>
<dbReference type="Gene3D" id="3.30.470.20">
    <property type="entry name" value="ATP-grasp fold, B domain"/>
    <property type="match status" value="1"/>
</dbReference>
<organism evidence="3 4">
    <name type="scientific">Thiocapsa marina 5811</name>
    <dbReference type="NCBI Taxonomy" id="768671"/>
    <lineage>
        <taxon>Bacteria</taxon>
        <taxon>Pseudomonadati</taxon>
        <taxon>Pseudomonadota</taxon>
        <taxon>Gammaproteobacteria</taxon>
        <taxon>Chromatiales</taxon>
        <taxon>Chromatiaceae</taxon>
        <taxon>Thiocapsa</taxon>
    </lineage>
</organism>
<dbReference type="PROSITE" id="PS50975">
    <property type="entry name" value="ATP_GRASP"/>
    <property type="match status" value="1"/>
</dbReference>
<dbReference type="InterPro" id="IPR011761">
    <property type="entry name" value="ATP-grasp"/>
</dbReference>
<sequence>MTAVESVVQRAGRVRVWSSSLSSPPAIILGGGANALSVARLLGKRGVKVYAINGAKEHVCYSRFAESLSVPSESSLERAWTRYLLSDDSNHLRGAVLLACSDRAIQILAEHHAELGRKFRLDAMNPTAQLCMLNKLCTYRAATAAGVATPRYWTPQNDRQLEEVRNELVYPLVVKPELSHESQKRFGEKLFIARDFSELMQLFRKVLQGGVDVMLVEMIPGGDDLLCSYYTYLDENGRPLFHFTKRIIRRYPAVHGIGCCHVTDWIPELIPVSLRLFEHVGLRGLANVEFKRDPRDGVLKLIECNARFTAANCLVADSGFDLAMLVYSRLTERPQDPLIHYRVGKRLWYPFEDFLAWRDMPNASRSPFYRWLLSHRHPATLPFFWWSDPVPTIIAEGRRLGEIIERRARKVRGWLSRIWSRSAL</sequence>
<dbReference type="SUPFAM" id="SSF56059">
    <property type="entry name" value="Glutathione synthetase ATP-binding domain-like"/>
    <property type="match status" value="1"/>
</dbReference>
<keyword evidence="4" id="KW-1185">Reference proteome</keyword>
<evidence type="ECO:0000259" key="2">
    <source>
        <dbReference type="PROSITE" id="PS50975"/>
    </source>
</evidence>
<proteinExistence type="predicted"/>
<dbReference type="EMBL" id="AFWV01000010">
    <property type="protein sequence ID" value="EGV17659.1"/>
    <property type="molecule type" value="Genomic_DNA"/>
</dbReference>
<protein>
    <recommendedName>
        <fullName evidence="2">ATP-grasp domain-containing protein</fullName>
    </recommendedName>
</protein>
<keyword evidence="1" id="KW-0547">Nucleotide-binding</keyword>
<dbReference type="GO" id="GO:0003824">
    <property type="term" value="F:catalytic activity"/>
    <property type="evidence" value="ECO:0007669"/>
    <property type="project" value="UniProtKB-ARBA"/>
</dbReference>
<evidence type="ECO:0000313" key="4">
    <source>
        <dbReference type="Proteomes" id="UP000005459"/>
    </source>
</evidence>
<dbReference type="Proteomes" id="UP000005459">
    <property type="component" value="Unassembled WGS sequence"/>
</dbReference>
<accession>F9UDL2</accession>
<dbReference type="eggNOG" id="COG3919">
    <property type="taxonomic scope" value="Bacteria"/>
</dbReference>
<reference evidence="3 4" key="1">
    <citation type="submission" date="2011-06" db="EMBL/GenBank/DDBJ databases">
        <title>The draft genome of Thiocapsa marina 5811.</title>
        <authorList>
            <consortium name="US DOE Joint Genome Institute (JGI-PGF)"/>
            <person name="Lucas S."/>
            <person name="Han J."/>
            <person name="Cheng J.-F."/>
            <person name="Goodwin L."/>
            <person name="Pitluck S."/>
            <person name="Peters L."/>
            <person name="Land M.L."/>
            <person name="Hauser L."/>
            <person name="Vogl K."/>
            <person name="Liu Z."/>
            <person name="Imhoff J."/>
            <person name="Thiel V."/>
            <person name="Frigaard N.-U."/>
            <person name="Bryant D."/>
            <person name="Woyke T.J."/>
        </authorList>
    </citation>
    <scope>NUCLEOTIDE SEQUENCE [LARGE SCALE GENOMIC DNA]</scope>
    <source>
        <strain evidence="3 4">5811</strain>
    </source>
</reference>
<evidence type="ECO:0000256" key="1">
    <source>
        <dbReference type="PROSITE-ProRule" id="PRU00409"/>
    </source>
</evidence>
<dbReference type="AlphaFoldDB" id="F9UDL2"/>
<dbReference type="OrthoDB" id="5420347at2"/>
<evidence type="ECO:0000313" key="3">
    <source>
        <dbReference type="EMBL" id="EGV17659.1"/>
    </source>
</evidence>
<dbReference type="RefSeq" id="WP_007194076.1">
    <property type="nucleotide sequence ID" value="NZ_AFWV01000010.1"/>
</dbReference>
<dbReference type="Gene3D" id="3.30.1490.20">
    <property type="entry name" value="ATP-grasp fold, A domain"/>
    <property type="match status" value="1"/>
</dbReference>
<name>F9UDL2_9GAMM</name>